<protein>
    <submittedName>
        <fullName evidence="1">Uncharacterized protein</fullName>
    </submittedName>
</protein>
<dbReference type="RefSeq" id="WP_004822003.1">
    <property type="nucleotide sequence ID" value="NZ_UGTH01000001.1"/>
</dbReference>
<dbReference type="Proteomes" id="UP000254777">
    <property type="component" value="Unassembled WGS sequence"/>
</dbReference>
<name>A0A379DBN7_9FIRM</name>
<evidence type="ECO:0000313" key="1">
    <source>
        <dbReference type="EMBL" id="SUB74653.1"/>
    </source>
</evidence>
<reference evidence="1 2" key="1">
    <citation type="submission" date="2018-06" db="EMBL/GenBank/DDBJ databases">
        <authorList>
            <consortium name="Pathogen Informatics"/>
            <person name="Doyle S."/>
        </authorList>
    </citation>
    <scope>NUCLEOTIDE SEQUENCE [LARGE SCALE GENOMIC DNA]</scope>
    <source>
        <strain evidence="1 2">NCTC11088</strain>
    </source>
</reference>
<sequence>MDNYNREKEIKEAIEASEKVLTHLYNARDLFKSAKNWGYFDMFGGGMISTFIKHSKINNAEEELRKTRYAVQNLKSELTDVNNTMGINIIPDTFLTFADYFFDGILADYLVQTKINDSLSQVESGISQVEKIIENLKSEI</sequence>
<gene>
    <name evidence="1" type="ORF">NCTC11088_00406</name>
</gene>
<organism evidence="1 2">
    <name type="scientific">Peptoniphilus indolicus</name>
    <dbReference type="NCBI Taxonomy" id="33030"/>
    <lineage>
        <taxon>Bacteria</taxon>
        <taxon>Bacillati</taxon>
        <taxon>Bacillota</taxon>
        <taxon>Tissierellia</taxon>
        <taxon>Tissierellales</taxon>
        <taxon>Peptoniphilaceae</taxon>
        <taxon>Peptoniphilus</taxon>
    </lineage>
</organism>
<accession>A0A379DBN7</accession>
<evidence type="ECO:0000313" key="2">
    <source>
        <dbReference type="Proteomes" id="UP000254777"/>
    </source>
</evidence>
<proteinExistence type="predicted"/>
<dbReference type="EMBL" id="UGTH01000001">
    <property type="protein sequence ID" value="SUB74653.1"/>
    <property type="molecule type" value="Genomic_DNA"/>
</dbReference>
<dbReference type="AlphaFoldDB" id="A0A379DBN7"/>